<name>A0A6S6RTT6_9BACT</name>
<gene>
    <name evidence="1" type="ORF">HELGO_WM28445</name>
</gene>
<organism evidence="1">
    <name type="scientific">uncultured Aureispira sp</name>
    <dbReference type="NCBI Taxonomy" id="1331704"/>
    <lineage>
        <taxon>Bacteria</taxon>
        <taxon>Pseudomonadati</taxon>
        <taxon>Bacteroidota</taxon>
        <taxon>Saprospiria</taxon>
        <taxon>Saprospirales</taxon>
        <taxon>Saprospiraceae</taxon>
        <taxon>Aureispira</taxon>
        <taxon>environmental samples</taxon>
    </lineage>
</organism>
<protein>
    <submittedName>
        <fullName evidence="1">Uncharacterized protein</fullName>
    </submittedName>
</protein>
<sequence length="71" mass="8410">MRYCYNIIILVMINYCYAGDARRSTHECSDQRGHSELKLIRSLGEVALLPSIFQRSNDFKIRLEIRNYIKI</sequence>
<dbReference type="EMBL" id="CACVAQ010000014">
    <property type="protein sequence ID" value="CAA6798976.1"/>
    <property type="molecule type" value="Genomic_DNA"/>
</dbReference>
<accession>A0A6S6RTT6</accession>
<dbReference type="AlphaFoldDB" id="A0A6S6RTT6"/>
<reference evidence="1" key="1">
    <citation type="submission" date="2020-01" db="EMBL/GenBank/DDBJ databases">
        <authorList>
            <person name="Meier V. D."/>
            <person name="Meier V D."/>
        </authorList>
    </citation>
    <scope>NUCLEOTIDE SEQUENCE</scope>
    <source>
        <strain evidence="1">HLG_WM_MAG_10</strain>
    </source>
</reference>
<proteinExistence type="predicted"/>
<evidence type="ECO:0000313" key="1">
    <source>
        <dbReference type="EMBL" id="CAA6798976.1"/>
    </source>
</evidence>